<name>A0ABU7L331_9NOCA</name>
<feature type="region of interest" description="Disordered" evidence="1">
    <location>
        <begin position="1"/>
        <end position="25"/>
    </location>
</feature>
<sequence length="99" mass="10519">MTESTIRARAVGPPRSPVAGPFDPDTGERVVVRWAEVADHTGGVIHQTVEWGSLLQAGIHHGVGDGLGFVRNQEPDEGDMPEAQFAALAEVLVQHTSTP</sequence>
<reference evidence="2 3" key="1">
    <citation type="submission" date="2023-07" db="EMBL/GenBank/DDBJ databases">
        <authorList>
            <person name="Girao M."/>
            <person name="Carvalho M.F."/>
        </authorList>
    </citation>
    <scope>NUCLEOTIDE SEQUENCE [LARGE SCALE GENOMIC DNA]</scope>
    <source>
        <strain evidence="2 3">YIM65754</strain>
    </source>
</reference>
<dbReference type="RefSeq" id="WP_330131265.1">
    <property type="nucleotide sequence ID" value="NZ_JAUTXY010000001.1"/>
</dbReference>
<dbReference type="EMBL" id="JAUTXY010000001">
    <property type="protein sequence ID" value="MEE2055941.1"/>
    <property type="molecule type" value="Genomic_DNA"/>
</dbReference>
<organism evidence="2 3">
    <name type="scientific">Rhodococcus artemisiae</name>
    <dbReference type="NCBI Taxonomy" id="714159"/>
    <lineage>
        <taxon>Bacteria</taxon>
        <taxon>Bacillati</taxon>
        <taxon>Actinomycetota</taxon>
        <taxon>Actinomycetes</taxon>
        <taxon>Mycobacteriales</taxon>
        <taxon>Nocardiaceae</taxon>
        <taxon>Rhodococcus</taxon>
    </lineage>
</organism>
<dbReference type="Proteomes" id="UP001336020">
    <property type="component" value="Unassembled WGS sequence"/>
</dbReference>
<evidence type="ECO:0000313" key="3">
    <source>
        <dbReference type="Proteomes" id="UP001336020"/>
    </source>
</evidence>
<evidence type="ECO:0000256" key="1">
    <source>
        <dbReference type="SAM" id="MobiDB-lite"/>
    </source>
</evidence>
<keyword evidence="3" id="KW-1185">Reference proteome</keyword>
<proteinExistence type="predicted"/>
<accession>A0ABU7L331</accession>
<gene>
    <name evidence="2" type="ORF">Q7514_00160</name>
</gene>
<protein>
    <submittedName>
        <fullName evidence="2">Uncharacterized protein</fullName>
    </submittedName>
</protein>
<comment type="caution">
    <text evidence="2">The sequence shown here is derived from an EMBL/GenBank/DDBJ whole genome shotgun (WGS) entry which is preliminary data.</text>
</comment>
<evidence type="ECO:0000313" key="2">
    <source>
        <dbReference type="EMBL" id="MEE2055941.1"/>
    </source>
</evidence>